<dbReference type="GeneID" id="61433831"/>
<protein>
    <submittedName>
        <fullName evidence="1">Peptide maturation system protein</fullName>
    </submittedName>
</protein>
<name>A0A173TB35_9FIRM</name>
<evidence type="ECO:0000313" key="1">
    <source>
        <dbReference type="EMBL" id="CUM99157.1"/>
    </source>
</evidence>
<accession>A0A173TB35</accession>
<dbReference type="EMBL" id="CYXV01000008">
    <property type="protein sequence ID" value="CUM99157.1"/>
    <property type="molecule type" value="Genomic_DNA"/>
</dbReference>
<dbReference type="Proteomes" id="UP000095495">
    <property type="component" value="Unassembled WGS sequence"/>
</dbReference>
<dbReference type="Gene3D" id="3.40.50.300">
    <property type="entry name" value="P-loop containing nucleotide triphosphate hydrolases"/>
    <property type="match status" value="1"/>
</dbReference>
<gene>
    <name evidence="1" type="ORF">ERS852420_01986</name>
</gene>
<reference evidence="1 2" key="1">
    <citation type="submission" date="2015-09" db="EMBL/GenBank/DDBJ databases">
        <authorList>
            <consortium name="Pathogen Informatics"/>
        </authorList>
    </citation>
    <scope>NUCLEOTIDE SEQUENCE [LARGE SCALE GENOMIC DNA]</scope>
    <source>
        <strain evidence="1 2">2789STDY5608863</strain>
    </source>
</reference>
<dbReference type="RefSeq" id="WP_015567857.1">
    <property type="nucleotide sequence ID" value="NZ_CYXV01000008.1"/>
</dbReference>
<proteinExistence type="predicted"/>
<dbReference type="NCBIfam" id="TIGR04066">
    <property type="entry name" value="nat_prod_clost"/>
    <property type="match status" value="1"/>
</dbReference>
<dbReference type="InterPro" id="IPR027417">
    <property type="entry name" value="P-loop_NTPase"/>
</dbReference>
<dbReference type="InterPro" id="IPR023823">
    <property type="entry name" value="CHP04066_peptide_maturation"/>
</dbReference>
<evidence type="ECO:0000313" key="2">
    <source>
        <dbReference type="Proteomes" id="UP000095495"/>
    </source>
</evidence>
<dbReference type="AlphaFoldDB" id="A0A173TB35"/>
<sequence>MKRKAIIFPYNAECASLVRNRELLLNHEIVACVSPIGYGLQGKDAAYAYGGENTGIVISDKKISEINFDDLLVCESSSDFDTFIMPQVKLAAECGKNVIFLYNISQQQKKEAEETCKKKNVKCVVLTNRRMDTDKLFEHEIIPLSVPVVFVASVIENTNKFDVQLGLRKFLQEEGYKVSQIGTKEYCELFGFHAIPEFMYANQLSEADKIVWFNRICKSIELQEKPDIFIIGVPGATMVFNETITNNFGITAFEIANAVRPDTAIMCVPYEGYDSGFLKMIQTSSKYKLDMQVDCFNMANKHFDVARSKEEKKLSFITTGADLVDKRIEDLKRDTEIPIYNSLNVTSALEMYSYIVNKLSESDFGTVS</sequence>
<organism evidence="1 2">
    <name type="scientific">Roseburia faecis</name>
    <dbReference type="NCBI Taxonomy" id="301302"/>
    <lineage>
        <taxon>Bacteria</taxon>
        <taxon>Bacillati</taxon>
        <taxon>Bacillota</taxon>
        <taxon>Clostridia</taxon>
        <taxon>Lachnospirales</taxon>
        <taxon>Lachnospiraceae</taxon>
        <taxon>Roseburia</taxon>
    </lineage>
</organism>